<organism evidence="1 2">
    <name type="scientific">Xenorhabdus innexi</name>
    <dbReference type="NCBI Taxonomy" id="290109"/>
    <lineage>
        <taxon>Bacteria</taxon>
        <taxon>Pseudomonadati</taxon>
        <taxon>Pseudomonadota</taxon>
        <taxon>Gammaproteobacteria</taxon>
        <taxon>Enterobacterales</taxon>
        <taxon>Morganellaceae</taxon>
        <taxon>Xenorhabdus</taxon>
    </lineage>
</organism>
<reference evidence="2" key="1">
    <citation type="submission" date="2016-12" db="EMBL/GenBank/DDBJ databases">
        <authorList>
            <person name="Gaudriault S."/>
        </authorList>
    </citation>
    <scope>NUCLEOTIDE SEQUENCE [LARGE SCALE GENOMIC DNA]</scope>
    <source>
        <strain evidence="2">HGB1681 (deposited as PTA-6826 in the American Type Culture Collection)</strain>
    </source>
</reference>
<dbReference type="Proteomes" id="UP000196435">
    <property type="component" value="Unassembled WGS sequence"/>
</dbReference>
<evidence type="ECO:0000313" key="2">
    <source>
        <dbReference type="Proteomes" id="UP000196435"/>
    </source>
</evidence>
<protein>
    <submittedName>
        <fullName evidence="1">Uncharacterized protein</fullName>
    </submittedName>
</protein>
<sequence>MALIITDKDQTQIKQEKSWNNLMINLIICKLGFRALYNYKKAIVR</sequence>
<dbReference type="AlphaFoldDB" id="A0A1N6N1G7"/>
<evidence type="ECO:0000313" key="1">
    <source>
        <dbReference type="EMBL" id="SIP74948.1"/>
    </source>
</evidence>
<name>A0A1N6N1G7_9GAMM</name>
<proteinExistence type="predicted"/>
<dbReference type="EMBL" id="FTLG01000235">
    <property type="protein sequence ID" value="SIP74948.1"/>
    <property type="molecule type" value="Genomic_DNA"/>
</dbReference>
<gene>
    <name evidence="1" type="ORF">XIS1_890096</name>
</gene>
<accession>A0A1N6N1G7</accession>